<proteinExistence type="predicted"/>
<gene>
    <name evidence="4" type="primary">MPUL0D01370</name>
    <name evidence="4" type="ORF">METSCH_D01370</name>
</gene>
<organism evidence="4 5">
    <name type="scientific">Metschnikowia aff. pulcherrima</name>
    <dbReference type="NCBI Taxonomy" id="2163413"/>
    <lineage>
        <taxon>Eukaryota</taxon>
        <taxon>Fungi</taxon>
        <taxon>Dikarya</taxon>
        <taxon>Ascomycota</taxon>
        <taxon>Saccharomycotina</taxon>
        <taxon>Pichiomycetes</taxon>
        <taxon>Metschnikowiaceae</taxon>
        <taxon>Metschnikowia</taxon>
    </lineage>
</organism>
<sequence length="805" mass="93412">MPPRSRNFNGCWTCRMRKIKCDAVRPKCLRCQKANLECKGYDLVLTWADVSTLDGDRRLITLTLEKLSDAKKENGSLRRSVALVNFPKLMLYETYDNLNRIVARFEDPEVVHNSLIVGPFSVFPLDAPGESRKALRPSPKNSDYSTGESGVIPAKHHVENNGFSSAVSVSEVLESDFESSIFSKTNNAYVHYDLLEFAKLTILAIKGPRHKFDEQGMFHILYPKFFPNVESDNWRPNDTVLSTFFWQDDKSNIILGPSMSTSMRHLTESFRSSMKVAHNKNPWEKLVIPFIKQLFFEIVCEEYPKAKSWKSHIIGKGCAHVSRELLLRNMKFAIFCMCLSIGWHERSLSGLKVRNSIDTFFVNDELKVSIELRKIGINILNYHLDEYDANSDYQPQDDYDSYFLLALILQIHLDNLFGVFENYELMYAIGDFILKKPKAPHQHMSSLERQLRHTFNILNIFYESTQSINLFNYSIPDKDQKLKYLDLSENYDLTKEGTIRETCLSTDESDEGIGTDDDEEIDVKVKAVALKSESLSFTVNFKGDKKQKVAHTDPMQTKNLGFKSFQAGLPEKPRFSNPVIPSLDDGSVFLSFGLPRALLRLVQEVVHLTNHKNVFKSRVLAPRNFPRICAETEDKILNFNVENYWKLYDNEYNPITNVATKTFISEYHEGLYHNVICFHNALIVYFKRLIPETPIQDSQSFIEKCFFHMEKLITLNSVLKAKRKDLQFNPLFWPLLVSGCDIDLSSHGHLKVQCQRFWKADCFQRFNYWRSKQILFEVWYRREQDGENNSFMDMIREWEIVLSLG</sequence>
<dbReference type="PROSITE" id="PS50048">
    <property type="entry name" value="ZN2_CY6_FUNGAL_2"/>
    <property type="match status" value="1"/>
</dbReference>
<dbReference type="Pfam" id="PF11951">
    <property type="entry name" value="Fungal_trans_2"/>
    <property type="match status" value="1"/>
</dbReference>
<dbReference type="CDD" id="cd00067">
    <property type="entry name" value="GAL4"/>
    <property type="match status" value="1"/>
</dbReference>
<dbReference type="AlphaFoldDB" id="A0A4P6XRU5"/>
<dbReference type="GO" id="GO:0005634">
    <property type="term" value="C:nucleus"/>
    <property type="evidence" value="ECO:0007669"/>
    <property type="project" value="UniProtKB-SubCell"/>
</dbReference>
<dbReference type="InterPro" id="IPR036864">
    <property type="entry name" value="Zn2-C6_fun-type_DNA-bd_sf"/>
</dbReference>
<dbReference type="SUPFAM" id="SSF57701">
    <property type="entry name" value="Zn2/Cys6 DNA-binding domain"/>
    <property type="match status" value="1"/>
</dbReference>
<dbReference type="PANTHER" id="PTHR37534">
    <property type="entry name" value="TRANSCRIPTIONAL ACTIVATOR PROTEIN UGA3"/>
    <property type="match status" value="1"/>
</dbReference>
<dbReference type="Pfam" id="PF00172">
    <property type="entry name" value="Zn_clus"/>
    <property type="match status" value="1"/>
</dbReference>
<evidence type="ECO:0000256" key="2">
    <source>
        <dbReference type="ARBA" id="ARBA00023242"/>
    </source>
</evidence>
<reference evidence="5" key="1">
    <citation type="submission" date="2019-03" db="EMBL/GenBank/DDBJ databases">
        <title>Snf2 controls pulcherriminic acid biosynthesis and connects pigmentation and antifungal activity of the yeast Metschnikowia pulcherrima.</title>
        <authorList>
            <person name="Gore-Lloyd D."/>
            <person name="Sumann I."/>
            <person name="Brachmann A.O."/>
            <person name="Schneeberger K."/>
            <person name="Ortiz-Merino R.A."/>
            <person name="Moreno-Beltran M."/>
            <person name="Schlaefli M."/>
            <person name="Kirner P."/>
            <person name="Santos Kron A."/>
            <person name="Wolfe K.H."/>
            <person name="Piel J."/>
            <person name="Ahrens C.H."/>
            <person name="Henk D."/>
            <person name="Freimoser F.M."/>
        </authorList>
    </citation>
    <scope>NUCLEOTIDE SEQUENCE [LARGE SCALE GENOMIC DNA]</scope>
    <source>
        <strain evidence="5">APC 1.2</strain>
    </source>
</reference>
<evidence type="ECO:0000313" key="4">
    <source>
        <dbReference type="EMBL" id="QBM89076.1"/>
    </source>
</evidence>
<dbReference type="Proteomes" id="UP000292447">
    <property type="component" value="Chromosome IV"/>
</dbReference>
<dbReference type="PANTHER" id="PTHR37534:SF46">
    <property type="entry name" value="ZN(II)2CYS6 TRANSCRIPTION FACTOR (EUROFUNG)"/>
    <property type="match status" value="1"/>
</dbReference>
<evidence type="ECO:0000313" key="5">
    <source>
        <dbReference type="Proteomes" id="UP000292447"/>
    </source>
</evidence>
<keyword evidence="2" id="KW-0539">Nucleus</keyword>
<feature type="domain" description="Zn(2)-C6 fungal-type" evidence="3">
    <location>
        <begin position="10"/>
        <end position="38"/>
    </location>
</feature>
<evidence type="ECO:0000256" key="1">
    <source>
        <dbReference type="ARBA" id="ARBA00004123"/>
    </source>
</evidence>
<name>A0A4P6XRU5_9ASCO</name>
<protein>
    <submittedName>
        <fullName evidence="4">Zn(2)-Cys(6) binuclear cluster domain-containing protein</fullName>
    </submittedName>
</protein>
<dbReference type="InterPro" id="IPR001138">
    <property type="entry name" value="Zn2Cys6_DnaBD"/>
</dbReference>
<dbReference type="InterPro" id="IPR021858">
    <property type="entry name" value="Fun_TF"/>
</dbReference>
<dbReference type="GO" id="GO:0000981">
    <property type="term" value="F:DNA-binding transcription factor activity, RNA polymerase II-specific"/>
    <property type="evidence" value="ECO:0007669"/>
    <property type="project" value="InterPro"/>
</dbReference>
<keyword evidence="5" id="KW-1185">Reference proteome</keyword>
<evidence type="ECO:0000259" key="3">
    <source>
        <dbReference type="PROSITE" id="PS50048"/>
    </source>
</evidence>
<dbReference type="SMART" id="SM00066">
    <property type="entry name" value="GAL4"/>
    <property type="match status" value="1"/>
</dbReference>
<dbReference type="Gene3D" id="4.10.240.10">
    <property type="entry name" value="Zn(2)-C6 fungal-type DNA-binding domain"/>
    <property type="match status" value="1"/>
</dbReference>
<dbReference type="EMBL" id="CP034459">
    <property type="protein sequence ID" value="QBM89076.1"/>
    <property type="molecule type" value="Genomic_DNA"/>
</dbReference>
<dbReference type="STRING" id="2163413.A0A4P6XRU5"/>
<dbReference type="PROSITE" id="PS00463">
    <property type="entry name" value="ZN2_CY6_FUNGAL_1"/>
    <property type="match status" value="1"/>
</dbReference>
<comment type="subcellular location">
    <subcellularLocation>
        <location evidence="1">Nucleus</location>
    </subcellularLocation>
</comment>
<accession>A0A4P6XRU5</accession>
<dbReference type="GO" id="GO:0008270">
    <property type="term" value="F:zinc ion binding"/>
    <property type="evidence" value="ECO:0007669"/>
    <property type="project" value="InterPro"/>
</dbReference>